<dbReference type="Gene3D" id="3.40.190.10">
    <property type="entry name" value="Periplasmic binding protein-like II"/>
    <property type="match status" value="2"/>
</dbReference>
<dbReference type="InterPro" id="IPR050176">
    <property type="entry name" value="LTTR"/>
</dbReference>
<dbReference type="SUPFAM" id="SSF46785">
    <property type="entry name" value="Winged helix' DNA-binding domain"/>
    <property type="match status" value="1"/>
</dbReference>
<evidence type="ECO:0000256" key="4">
    <source>
        <dbReference type="ARBA" id="ARBA00023163"/>
    </source>
</evidence>
<name>A0A7G9RPK9_9BURK</name>
<keyword evidence="3" id="KW-0238">DNA-binding</keyword>
<dbReference type="RefSeq" id="WP_187597782.1">
    <property type="nucleotide sequence ID" value="NZ_CP060714.1"/>
</dbReference>
<feature type="domain" description="HTH lysR-type" evidence="5">
    <location>
        <begin position="5"/>
        <end position="62"/>
    </location>
</feature>
<dbReference type="Pfam" id="PF00126">
    <property type="entry name" value="HTH_1"/>
    <property type="match status" value="1"/>
</dbReference>
<dbReference type="PANTHER" id="PTHR30579">
    <property type="entry name" value="TRANSCRIPTIONAL REGULATOR"/>
    <property type="match status" value="1"/>
</dbReference>
<evidence type="ECO:0000256" key="1">
    <source>
        <dbReference type="ARBA" id="ARBA00009437"/>
    </source>
</evidence>
<dbReference type="InterPro" id="IPR005119">
    <property type="entry name" value="LysR_subst-bd"/>
</dbReference>
<dbReference type="PROSITE" id="PS50931">
    <property type="entry name" value="HTH_LYSR"/>
    <property type="match status" value="1"/>
</dbReference>
<evidence type="ECO:0000313" key="7">
    <source>
        <dbReference type="Proteomes" id="UP000515811"/>
    </source>
</evidence>
<organism evidence="6 7">
    <name type="scientific">Diaphorobacter ruginosibacter</name>
    <dbReference type="NCBI Taxonomy" id="1715720"/>
    <lineage>
        <taxon>Bacteria</taxon>
        <taxon>Pseudomonadati</taxon>
        <taxon>Pseudomonadota</taxon>
        <taxon>Betaproteobacteria</taxon>
        <taxon>Burkholderiales</taxon>
        <taxon>Comamonadaceae</taxon>
        <taxon>Diaphorobacter</taxon>
    </lineage>
</organism>
<reference evidence="6 7" key="1">
    <citation type="submission" date="2020-08" db="EMBL/GenBank/DDBJ databases">
        <title>Genome sequence of Diaphorobacter ruginosibacter DSM 27467T.</title>
        <authorList>
            <person name="Hyun D.-W."/>
            <person name="Bae J.-W."/>
        </authorList>
    </citation>
    <scope>NUCLEOTIDE SEQUENCE [LARGE SCALE GENOMIC DNA]</scope>
    <source>
        <strain evidence="6 7">DSM 27467</strain>
    </source>
</reference>
<accession>A0A7G9RPK9</accession>
<dbReference type="PANTHER" id="PTHR30579:SF7">
    <property type="entry name" value="HTH-TYPE TRANSCRIPTIONAL REGULATOR LRHA-RELATED"/>
    <property type="match status" value="1"/>
</dbReference>
<sequence>MEKTLELELLRTLVTIANQQSFAATAVHLGKTQSAITQQMQRLEEKIGHPLFEKQGRQKQLTDHGQRLLVYARHMLAIHDEALLSLQNRQIQGLVRIGAPHDVSDTMLPLVLQEIAQNFPSMQMDVHVGRSPFLMESLKQGELDLVISNREDPSLEGFVLRSSPTVWLCGANYVHDPSKPIPLVLADGPSIFRRLACESLDAMNIAWTPRHTCTSLVGILAALRAGLGVTSRGVEQLDPGLRVLGKGDGMPALPDLIYHLYIRSHVINPVTRQVFENLKSRILFAGSLRERAVHFDAASS</sequence>
<comment type="similarity">
    <text evidence="1">Belongs to the LysR transcriptional regulatory family.</text>
</comment>
<dbReference type="Pfam" id="PF03466">
    <property type="entry name" value="LysR_substrate"/>
    <property type="match status" value="1"/>
</dbReference>
<dbReference type="Gene3D" id="1.10.10.10">
    <property type="entry name" value="Winged helix-like DNA-binding domain superfamily/Winged helix DNA-binding domain"/>
    <property type="match status" value="1"/>
</dbReference>
<dbReference type="PRINTS" id="PR00039">
    <property type="entry name" value="HTHLYSR"/>
</dbReference>
<keyword evidence="7" id="KW-1185">Reference proteome</keyword>
<gene>
    <name evidence="6" type="primary">lrhA</name>
    <name evidence="6" type="ORF">H9K76_01110</name>
</gene>
<dbReference type="EMBL" id="CP060714">
    <property type="protein sequence ID" value="QNN57534.1"/>
    <property type="molecule type" value="Genomic_DNA"/>
</dbReference>
<evidence type="ECO:0000256" key="3">
    <source>
        <dbReference type="ARBA" id="ARBA00023125"/>
    </source>
</evidence>
<dbReference type="InterPro" id="IPR036390">
    <property type="entry name" value="WH_DNA-bd_sf"/>
</dbReference>
<dbReference type="SUPFAM" id="SSF53850">
    <property type="entry name" value="Periplasmic binding protein-like II"/>
    <property type="match status" value="1"/>
</dbReference>
<keyword evidence="4" id="KW-0804">Transcription</keyword>
<dbReference type="InterPro" id="IPR000847">
    <property type="entry name" value="LysR_HTH_N"/>
</dbReference>
<proteinExistence type="inferred from homology"/>
<dbReference type="InterPro" id="IPR036388">
    <property type="entry name" value="WH-like_DNA-bd_sf"/>
</dbReference>
<dbReference type="GO" id="GO:0003677">
    <property type="term" value="F:DNA binding"/>
    <property type="evidence" value="ECO:0007669"/>
    <property type="project" value="UniProtKB-KW"/>
</dbReference>
<keyword evidence="2" id="KW-0805">Transcription regulation</keyword>
<evidence type="ECO:0000259" key="5">
    <source>
        <dbReference type="PROSITE" id="PS50931"/>
    </source>
</evidence>
<dbReference type="GO" id="GO:0003700">
    <property type="term" value="F:DNA-binding transcription factor activity"/>
    <property type="evidence" value="ECO:0007669"/>
    <property type="project" value="InterPro"/>
</dbReference>
<evidence type="ECO:0000313" key="6">
    <source>
        <dbReference type="EMBL" id="QNN57534.1"/>
    </source>
</evidence>
<evidence type="ECO:0000256" key="2">
    <source>
        <dbReference type="ARBA" id="ARBA00023015"/>
    </source>
</evidence>
<dbReference type="AlphaFoldDB" id="A0A7G9RPK9"/>
<dbReference type="Proteomes" id="UP000515811">
    <property type="component" value="Chromosome"/>
</dbReference>
<dbReference type="KEGG" id="drg:H9K76_01110"/>
<protein>
    <submittedName>
        <fullName evidence="6">Transcriptional regulator LrhA</fullName>
    </submittedName>
</protein>